<dbReference type="EMBL" id="CP093345">
    <property type="protein sequence ID" value="WOG93852.1"/>
    <property type="molecule type" value="Genomic_DNA"/>
</dbReference>
<gene>
    <name evidence="2" type="ORF">DCAR_0313139</name>
</gene>
<evidence type="ECO:0000313" key="2">
    <source>
        <dbReference type="EMBL" id="WOG93852.1"/>
    </source>
</evidence>
<dbReference type="Proteomes" id="UP000077755">
    <property type="component" value="Chromosome 3"/>
</dbReference>
<reference evidence="2" key="2">
    <citation type="submission" date="2022-03" db="EMBL/GenBank/DDBJ databases">
        <title>Draft title - Genomic analysis of global carrot germplasm unveils the trajectory of domestication and the origin of high carotenoid orange carrot.</title>
        <authorList>
            <person name="Iorizzo M."/>
            <person name="Ellison S."/>
            <person name="Senalik D."/>
            <person name="Macko-Podgorni A."/>
            <person name="Grzebelus D."/>
            <person name="Bostan H."/>
            <person name="Rolling W."/>
            <person name="Curaba J."/>
            <person name="Simon P."/>
        </authorList>
    </citation>
    <scope>NUCLEOTIDE SEQUENCE</scope>
    <source>
        <tissue evidence="2">Leaf</tissue>
    </source>
</reference>
<organism evidence="2 3">
    <name type="scientific">Daucus carota subsp. sativus</name>
    <name type="common">Carrot</name>
    <dbReference type="NCBI Taxonomy" id="79200"/>
    <lineage>
        <taxon>Eukaryota</taxon>
        <taxon>Viridiplantae</taxon>
        <taxon>Streptophyta</taxon>
        <taxon>Embryophyta</taxon>
        <taxon>Tracheophyta</taxon>
        <taxon>Spermatophyta</taxon>
        <taxon>Magnoliopsida</taxon>
        <taxon>eudicotyledons</taxon>
        <taxon>Gunneridae</taxon>
        <taxon>Pentapetalae</taxon>
        <taxon>asterids</taxon>
        <taxon>campanulids</taxon>
        <taxon>Apiales</taxon>
        <taxon>Apiaceae</taxon>
        <taxon>Apioideae</taxon>
        <taxon>Scandiceae</taxon>
        <taxon>Daucinae</taxon>
        <taxon>Daucus</taxon>
        <taxon>Daucus sect. Daucus</taxon>
    </lineage>
</organism>
<dbReference type="InterPro" id="IPR008395">
    <property type="entry name" value="Agenet-like_dom"/>
</dbReference>
<dbReference type="CDD" id="cd20406">
    <property type="entry name" value="Tudor_Agenet_AtDUF_rpt2_4"/>
    <property type="match status" value="1"/>
</dbReference>
<dbReference type="InterPro" id="IPR014002">
    <property type="entry name" value="Agenet_dom_plant"/>
</dbReference>
<name>A0AAF0WQE3_DAUCS</name>
<accession>A0AAF0WQE3</accession>
<protein>
    <recommendedName>
        <fullName evidence="1">Agenet domain-containing protein</fullName>
    </recommendedName>
</protein>
<evidence type="ECO:0000313" key="3">
    <source>
        <dbReference type="Proteomes" id="UP000077755"/>
    </source>
</evidence>
<dbReference type="AlphaFoldDB" id="A0AAF0WQE3"/>
<feature type="domain" description="Agenet" evidence="1">
    <location>
        <begin position="4"/>
        <end position="73"/>
    </location>
</feature>
<evidence type="ECO:0000259" key="1">
    <source>
        <dbReference type="SMART" id="SM00743"/>
    </source>
</evidence>
<dbReference type="CDD" id="cd20405">
    <property type="entry name" value="Tudor_Agenet_AtDUF_rpt1_3"/>
    <property type="match status" value="1"/>
</dbReference>
<dbReference type="PANTHER" id="PTHR31917:SF153">
    <property type="entry name" value="DUF724 DOMAIN-CONTAINING PROTEIN 3-RELATED"/>
    <property type="match status" value="1"/>
</dbReference>
<dbReference type="Pfam" id="PF05641">
    <property type="entry name" value="Agenet"/>
    <property type="match status" value="1"/>
</dbReference>
<proteinExistence type="predicted"/>
<reference evidence="2" key="1">
    <citation type="journal article" date="2016" name="Nat. Genet.">
        <title>A high-quality carrot genome assembly provides new insights into carotenoid accumulation and asterid genome evolution.</title>
        <authorList>
            <person name="Iorizzo M."/>
            <person name="Ellison S."/>
            <person name="Senalik D."/>
            <person name="Zeng P."/>
            <person name="Satapoomin P."/>
            <person name="Huang J."/>
            <person name="Bowman M."/>
            <person name="Iovene M."/>
            <person name="Sanseverino W."/>
            <person name="Cavagnaro P."/>
            <person name="Yildiz M."/>
            <person name="Macko-Podgorni A."/>
            <person name="Moranska E."/>
            <person name="Grzebelus E."/>
            <person name="Grzebelus D."/>
            <person name="Ashrafi H."/>
            <person name="Zheng Z."/>
            <person name="Cheng S."/>
            <person name="Spooner D."/>
            <person name="Van Deynze A."/>
            <person name="Simon P."/>
        </authorList>
    </citation>
    <scope>NUCLEOTIDE SEQUENCE</scope>
    <source>
        <tissue evidence="2">Leaf</tissue>
    </source>
</reference>
<dbReference type="SMART" id="SM00743">
    <property type="entry name" value="Agenet"/>
    <property type="match status" value="2"/>
</dbReference>
<keyword evidence="3" id="KW-1185">Reference proteome</keyword>
<feature type="domain" description="Agenet" evidence="1">
    <location>
        <begin position="77"/>
        <end position="134"/>
    </location>
</feature>
<dbReference type="PANTHER" id="PTHR31917">
    <property type="entry name" value="AGENET DOMAIN-CONTAINING PROTEIN-RELATED"/>
    <property type="match status" value="1"/>
</dbReference>
<sequence>MSEEWIKDGMQVEVTSNDDGFRGAWYVAKIIQAPMEKYVEVEYNELISEDDDSKKLSERVHVSFVRPLPPVGKGYNEVFEVNDAVDAFYNDGWWSGVVDQVVENAKKIMVRFDDPGETMAFKRSEVRLRFDWIDGNWEKPVKKQVFSVSF</sequence>